<proteinExistence type="predicted"/>
<reference evidence="1 2" key="1">
    <citation type="submission" date="2019-07" db="EMBL/GenBank/DDBJ databases">
        <title>Complete Genome Sequence of Leptotrichia shahii Strain JCM 16776.</title>
        <authorList>
            <person name="Watanabe S."/>
            <person name="Cui L."/>
        </authorList>
    </citation>
    <scope>NUCLEOTIDE SEQUENCE [LARGE SCALE GENOMIC DNA]</scope>
    <source>
        <strain evidence="1 2">JCM16776</strain>
    </source>
</reference>
<sequence>MLKKQQKMIKISQKISILMSEKISVILMNKGFCQKYGKSSISIKIRIEITKYK</sequence>
<protein>
    <submittedName>
        <fullName evidence="1">Uncharacterized protein</fullName>
    </submittedName>
</protein>
<dbReference type="KEGG" id="lsz:JCM16776_0967"/>
<dbReference type="EMBL" id="AP019827">
    <property type="protein sequence ID" value="BBM40747.1"/>
    <property type="molecule type" value="Genomic_DNA"/>
</dbReference>
<dbReference type="AlphaFoldDB" id="A0A510JNN4"/>
<accession>A0A510JNN4</accession>
<organism evidence="1 2">
    <name type="scientific">Leptotrichia shahii</name>
    <dbReference type="NCBI Taxonomy" id="157691"/>
    <lineage>
        <taxon>Bacteria</taxon>
        <taxon>Fusobacteriati</taxon>
        <taxon>Fusobacteriota</taxon>
        <taxon>Fusobacteriia</taxon>
        <taxon>Fusobacteriales</taxon>
        <taxon>Leptotrichiaceae</taxon>
        <taxon>Leptotrichia</taxon>
    </lineage>
</organism>
<evidence type="ECO:0000313" key="2">
    <source>
        <dbReference type="Proteomes" id="UP000322617"/>
    </source>
</evidence>
<name>A0A510JNN4_9FUSO</name>
<evidence type="ECO:0000313" key="1">
    <source>
        <dbReference type="EMBL" id="BBM40747.1"/>
    </source>
</evidence>
<gene>
    <name evidence="1" type="ORF">JCM16776_0967</name>
</gene>
<keyword evidence="2" id="KW-1185">Reference proteome</keyword>
<dbReference type="Proteomes" id="UP000322617">
    <property type="component" value="Chromosome"/>
</dbReference>